<sequence>MAETRTGSSIPQNQPVERPTCSSRSSNDASGSDVDSTTYLWDGRTRTAEFVVGLLKQDLKDACYVGLGDMLTAFLRRMRAGGEGDGQFDAARAFDAFLTRAAGLCNDEASSGVKERIYEALKTPDQKESCAHLARALNLILEHGRGKDIAGFQHTLDDEETVVLVNNPAILKCHPIYDVYDYMPKRKPDLVRLPLSALEPIFPEREGGRWEDWVETPFMKPGERVEWGSDGRRTLWRDVVDCWEVRKENVVSEDDLRLLVDRNYQFAIECDAVDSTPHAPPSVPSSSADQVSGISCDSRRRKGRSEEDSDSDFESWKRVRTDYNSDSDSPHPTASPHAQSGLYALEMMRARWDRTHAIVVLLIDNQLSIQWYDPQGCIRTRPIDIVRQLPLFVATILVFQRFDNRMRGIGGFKLDVEVDGKAIPHTLGDDTRTRWGLTGRRSVGGQLRPCGMANSRIDPGDLASTVHENKIFGKFLWRAEKQESEEYILETAKRRAVHLGAYKEHVVDHLPCVKAYAEFGSFSTRHIRELMKLPLDDCLVPTGIAAEWLVPTNDLPPEEYARAISQLIRCHFLLWQIGIAHGDISPSNLMQRRCPDGTLQAVLNDFDLAAIMTPGDYSPNKAGFERTGTKPFMAIDLLCSPTRGRVNRMWYHDFESFLWCLVWYCSDVLRRNWSTGSSSKLAREKYWWLSYAPKRDSDDGVPPQKLDLWRTLLKFRDSWTGRHGIWDLAEEDWEKQLGPFRVFDKYFAKFDSCEDRGWLTFRGNSSMV</sequence>
<feature type="domain" description="Fungal-type protein kinase" evidence="2">
    <location>
        <begin position="562"/>
        <end position="665"/>
    </location>
</feature>
<dbReference type="InterPro" id="IPR040976">
    <property type="entry name" value="Pkinase_fungal"/>
</dbReference>
<dbReference type="OrthoDB" id="5569250at2759"/>
<dbReference type="OMA" id="CINHAIN"/>
<proteinExistence type="predicted"/>
<dbReference type="InParanoid" id="A8N4D4"/>
<dbReference type="Proteomes" id="UP000001861">
    <property type="component" value="Unassembled WGS sequence"/>
</dbReference>
<organism evidence="3 4">
    <name type="scientific">Coprinopsis cinerea (strain Okayama-7 / 130 / ATCC MYA-4618 / FGSC 9003)</name>
    <name type="common">Inky cap fungus</name>
    <name type="synonym">Hormographiella aspergillata</name>
    <dbReference type="NCBI Taxonomy" id="240176"/>
    <lineage>
        <taxon>Eukaryota</taxon>
        <taxon>Fungi</taxon>
        <taxon>Dikarya</taxon>
        <taxon>Basidiomycota</taxon>
        <taxon>Agaricomycotina</taxon>
        <taxon>Agaricomycetes</taxon>
        <taxon>Agaricomycetidae</taxon>
        <taxon>Agaricales</taxon>
        <taxon>Agaricineae</taxon>
        <taxon>Psathyrellaceae</taxon>
        <taxon>Coprinopsis</taxon>
    </lineage>
</organism>
<dbReference type="PANTHER" id="PTHR38248:SF2">
    <property type="entry name" value="FUNK1 11"/>
    <property type="match status" value="1"/>
</dbReference>
<dbReference type="HOGENOM" id="CLU_016736_1_0_1"/>
<accession>A8N4D4</accession>
<evidence type="ECO:0000259" key="2">
    <source>
        <dbReference type="Pfam" id="PF17667"/>
    </source>
</evidence>
<evidence type="ECO:0000256" key="1">
    <source>
        <dbReference type="SAM" id="MobiDB-lite"/>
    </source>
</evidence>
<keyword evidence="3" id="KW-0418">Kinase</keyword>
<gene>
    <name evidence="3" type="ORF">CC1G_09618</name>
</gene>
<dbReference type="Gene3D" id="1.10.510.10">
    <property type="entry name" value="Transferase(Phosphotransferase) domain 1"/>
    <property type="match status" value="1"/>
</dbReference>
<feature type="compositionally biased region" description="Low complexity" evidence="1">
    <location>
        <begin position="22"/>
        <end position="32"/>
    </location>
</feature>
<dbReference type="RefSeq" id="XP_001829729.2">
    <property type="nucleotide sequence ID" value="XM_001829677.2"/>
</dbReference>
<evidence type="ECO:0000313" key="4">
    <source>
        <dbReference type="Proteomes" id="UP000001861"/>
    </source>
</evidence>
<dbReference type="SUPFAM" id="SSF56112">
    <property type="entry name" value="Protein kinase-like (PK-like)"/>
    <property type="match status" value="1"/>
</dbReference>
<dbReference type="GO" id="GO:0016301">
    <property type="term" value="F:kinase activity"/>
    <property type="evidence" value="ECO:0007669"/>
    <property type="project" value="UniProtKB-KW"/>
</dbReference>
<feature type="compositionally biased region" description="Polar residues" evidence="1">
    <location>
        <begin position="1"/>
        <end position="15"/>
    </location>
</feature>
<dbReference type="KEGG" id="cci:CC1G_09618"/>
<feature type="region of interest" description="Disordered" evidence="1">
    <location>
        <begin position="275"/>
        <end position="313"/>
    </location>
</feature>
<reference evidence="3 4" key="1">
    <citation type="journal article" date="2010" name="Proc. Natl. Acad. Sci. U.S.A.">
        <title>Insights into evolution of multicellular fungi from the assembled chromosomes of the mushroom Coprinopsis cinerea (Coprinus cinereus).</title>
        <authorList>
            <person name="Stajich J.E."/>
            <person name="Wilke S.K."/>
            <person name="Ahren D."/>
            <person name="Au C.H."/>
            <person name="Birren B.W."/>
            <person name="Borodovsky M."/>
            <person name="Burns C."/>
            <person name="Canback B."/>
            <person name="Casselton L.A."/>
            <person name="Cheng C.K."/>
            <person name="Deng J."/>
            <person name="Dietrich F.S."/>
            <person name="Fargo D.C."/>
            <person name="Farman M.L."/>
            <person name="Gathman A.C."/>
            <person name="Goldberg J."/>
            <person name="Guigo R."/>
            <person name="Hoegger P.J."/>
            <person name="Hooker J.B."/>
            <person name="Huggins A."/>
            <person name="James T.Y."/>
            <person name="Kamada T."/>
            <person name="Kilaru S."/>
            <person name="Kodira C."/>
            <person name="Kues U."/>
            <person name="Kupfer D."/>
            <person name="Kwan H.S."/>
            <person name="Lomsadze A."/>
            <person name="Li W."/>
            <person name="Lilly W.W."/>
            <person name="Ma L.J."/>
            <person name="Mackey A.J."/>
            <person name="Manning G."/>
            <person name="Martin F."/>
            <person name="Muraguchi H."/>
            <person name="Natvig D.O."/>
            <person name="Palmerini H."/>
            <person name="Ramesh M.A."/>
            <person name="Rehmeyer C.J."/>
            <person name="Roe B.A."/>
            <person name="Shenoy N."/>
            <person name="Stanke M."/>
            <person name="Ter-Hovhannisyan V."/>
            <person name="Tunlid A."/>
            <person name="Velagapudi R."/>
            <person name="Vision T.J."/>
            <person name="Zeng Q."/>
            <person name="Zolan M.E."/>
            <person name="Pukkila P.J."/>
        </authorList>
    </citation>
    <scope>NUCLEOTIDE SEQUENCE [LARGE SCALE GENOMIC DNA]</scope>
    <source>
        <strain evidence="4">Okayama-7 / 130 / ATCC MYA-4618 / FGSC 9003</strain>
    </source>
</reference>
<dbReference type="PANTHER" id="PTHR38248">
    <property type="entry name" value="FUNK1 6"/>
    <property type="match status" value="1"/>
</dbReference>
<dbReference type="GeneID" id="6006164"/>
<evidence type="ECO:0000313" key="3">
    <source>
        <dbReference type="EMBL" id="EAU92097.2"/>
    </source>
</evidence>
<dbReference type="VEuPathDB" id="FungiDB:CC1G_09618"/>
<dbReference type="EMBL" id="AACS02000003">
    <property type="protein sequence ID" value="EAU92097.2"/>
    <property type="molecule type" value="Genomic_DNA"/>
</dbReference>
<dbReference type="AlphaFoldDB" id="A8N4D4"/>
<dbReference type="eggNOG" id="ENOG502SQDH">
    <property type="taxonomic scope" value="Eukaryota"/>
</dbReference>
<comment type="caution">
    <text evidence="3">The sequence shown here is derived from an EMBL/GenBank/DDBJ whole genome shotgun (WGS) entry which is preliminary data.</text>
</comment>
<protein>
    <submittedName>
        <fullName evidence="3">Other/FunK1 protein kinase</fullName>
    </submittedName>
</protein>
<dbReference type="Pfam" id="PF17667">
    <property type="entry name" value="Pkinase_fungal"/>
    <property type="match status" value="1"/>
</dbReference>
<name>A8N4D4_COPC7</name>
<keyword evidence="4" id="KW-1185">Reference proteome</keyword>
<keyword evidence="3" id="KW-0808">Transferase</keyword>
<dbReference type="InterPro" id="IPR011009">
    <property type="entry name" value="Kinase-like_dom_sf"/>
</dbReference>
<feature type="region of interest" description="Disordered" evidence="1">
    <location>
        <begin position="1"/>
        <end position="38"/>
    </location>
</feature>